<evidence type="ECO:0000313" key="6">
    <source>
        <dbReference type="EMBL" id="STC68702.1"/>
    </source>
</evidence>
<dbReference type="Proteomes" id="UP000254467">
    <property type="component" value="Unassembled WGS sequence"/>
</dbReference>
<dbReference type="RefSeq" id="WP_018582205.1">
    <property type="nucleotide sequence ID" value="NZ_LDYD01000007.1"/>
</dbReference>
<dbReference type="Gene3D" id="3.40.50.2300">
    <property type="match status" value="2"/>
</dbReference>
<keyword evidence="1" id="KW-0678">Repressor</keyword>
<dbReference type="CDD" id="cd06267">
    <property type="entry name" value="PBP1_LacI_sugar_binding-like"/>
    <property type="match status" value="1"/>
</dbReference>
<evidence type="ECO:0000256" key="4">
    <source>
        <dbReference type="ARBA" id="ARBA00023163"/>
    </source>
</evidence>
<dbReference type="InterPro" id="IPR046335">
    <property type="entry name" value="LacI/GalR-like_sensor"/>
</dbReference>
<dbReference type="SMART" id="SM00354">
    <property type="entry name" value="HTH_LACI"/>
    <property type="match status" value="1"/>
</dbReference>
<keyword evidence="3" id="KW-0238">DNA-binding</keyword>
<dbReference type="AlphaFoldDB" id="A0A376CKA9"/>
<keyword evidence="4" id="KW-0804">Transcription</keyword>
<sequence>MAHKPGSSVTIYDIAEAAGVSPSTVSRAFSRPDRVSFNTAEKIRTIAEELGYRTKLETRNSVRTTKDVIGFVAADLSNPFFVEVLRGASHAGWVQDVWIHASDVQESQEKSRAAVDKLMGHVDGLLLASARLSNSEIQKIARTVPTVVINRPVNGVPSVLVDSYDGSIRLAAHLADQGARTVTYLSWPEESWMDSVRWRGLREATGSAAGDESPLFTRHIPLSDERLNAVAQMSVSKITLGAPTAQGGRRAFIEWKKHPTDAVVCFNDMVAVGFLHQAAREGVRIPDDVLVAGFDNNDAAQLVSPSLTSVAGPLRAVGRVAAANLIALVQGIKKPMAKPRVLPTRLIVRESTAVKKTRP</sequence>
<accession>A0A376CKA9</accession>
<evidence type="ECO:0000313" key="7">
    <source>
        <dbReference type="Proteomes" id="UP000254467"/>
    </source>
</evidence>
<dbReference type="OrthoDB" id="37081at2"/>
<protein>
    <submittedName>
        <fullName evidence="6">Transcriptional regulator</fullName>
    </submittedName>
</protein>
<dbReference type="SUPFAM" id="SSF47413">
    <property type="entry name" value="lambda repressor-like DNA-binding domains"/>
    <property type="match status" value="1"/>
</dbReference>
<dbReference type="Pfam" id="PF13377">
    <property type="entry name" value="Peripla_BP_3"/>
    <property type="match status" value="1"/>
</dbReference>
<dbReference type="Gene3D" id="1.10.260.40">
    <property type="entry name" value="lambda repressor-like DNA-binding domains"/>
    <property type="match status" value="1"/>
</dbReference>
<evidence type="ECO:0000256" key="3">
    <source>
        <dbReference type="ARBA" id="ARBA00023125"/>
    </source>
</evidence>
<dbReference type="STRING" id="35756.GCA_001044155_01794"/>
<dbReference type="PANTHER" id="PTHR30146:SF148">
    <property type="entry name" value="HTH-TYPE TRANSCRIPTIONAL REPRESSOR PURR-RELATED"/>
    <property type="match status" value="1"/>
</dbReference>
<reference evidence="6 7" key="1">
    <citation type="submission" date="2018-06" db="EMBL/GenBank/DDBJ databases">
        <authorList>
            <consortium name="Pathogen Informatics"/>
            <person name="Doyle S."/>
        </authorList>
    </citation>
    <scope>NUCLEOTIDE SEQUENCE [LARGE SCALE GENOMIC DNA]</scope>
    <source>
        <strain evidence="6 7">NCTC11862</strain>
    </source>
</reference>
<keyword evidence="2" id="KW-0805">Transcription regulation</keyword>
<keyword evidence="7" id="KW-1185">Reference proteome</keyword>
<dbReference type="GO" id="GO:0003700">
    <property type="term" value="F:DNA-binding transcription factor activity"/>
    <property type="evidence" value="ECO:0007669"/>
    <property type="project" value="TreeGrafter"/>
</dbReference>
<feature type="domain" description="HTH lacI-type" evidence="5">
    <location>
        <begin position="9"/>
        <end position="63"/>
    </location>
</feature>
<dbReference type="SUPFAM" id="SSF53822">
    <property type="entry name" value="Periplasmic binding protein-like I"/>
    <property type="match status" value="1"/>
</dbReference>
<dbReference type="PROSITE" id="PS50932">
    <property type="entry name" value="HTH_LACI_2"/>
    <property type="match status" value="1"/>
</dbReference>
<name>A0A376CKA9_9CORY</name>
<organism evidence="6 7">
    <name type="scientific">Corynebacterium pilosum</name>
    <dbReference type="NCBI Taxonomy" id="35756"/>
    <lineage>
        <taxon>Bacteria</taxon>
        <taxon>Bacillati</taxon>
        <taxon>Actinomycetota</taxon>
        <taxon>Actinomycetes</taxon>
        <taxon>Mycobacteriales</taxon>
        <taxon>Corynebacteriaceae</taxon>
        <taxon>Corynebacterium</taxon>
    </lineage>
</organism>
<gene>
    <name evidence="6" type="primary">cytR</name>
    <name evidence="6" type="ORF">NCTC11862_00467</name>
</gene>
<dbReference type="CDD" id="cd01392">
    <property type="entry name" value="HTH_LacI"/>
    <property type="match status" value="1"/>
</dbReference>
<evidence type="ECO:0000256" key="1">
    <source>
        <dbReference type="ARBA" id="ARBA00022491"/>
    </source>
</evidence>
<proteinExistence type="predicted"/>
<dbReference type="InterPro" id="IPR010982">
    <property type="entry name" value="Lambda_DNA-bd_dom_sf"/>
</dbReference>
<evidence type="ECO:0000259" key="5">
    <source>
        <dbReference type="PROSITE" id="PS50932"/>
    </source>
</evidence>
<evidence type="ECO:0000256" key="2">
    <source>
        <dbReference type="ARBA" id="ARBA00023015"/>
    </source>
</evidence>
<dbReference type="InterPro" id="IPR000843">
    <property type="entry name" value="HTH_LacI"/>
</dbReference>
<dbReference type="EMBL" id="UFXQ01000001">
    <property type="protein sequence ID" value="STC68702.1"/>
    <property type="molecule type" value="Genomic_DNA"/>
</dbReference>
<dbReference type="GO" id="GO:0000976">
    <property type="term" value="F:transcription cis-regulatory region binding"/>
    <property type="evidence" value="ECO:0007669"/>
    <property type="project" value="TreeGrafter"/>
</dbReference>
<dbReference type="PANTHER" id="PTHR30146">
    <property type="entry name" value="LACI-RELATED TRANSCRIPTIONAL REPRESSOR"/>
    <property type="match status" value="1"/>
</dbReference>
<dbReference type="InterPro" id="IPR028082">
    <property type="entry name" value="Peripla_BP_I"/>
</dbReference>
<dbReference type="Pfam" id="PF00356">
    <property type="entry name" value="LacI"/>
    <property type="match status" value="1"/>
</dbReference>